<dbReference type="Proteomes" id="UP000320475">
    <property type="component" value="Unassembled WGS sequence"/>
</dbReference>
<keyword evidence="3 6" id="KW-0732">Signal</keyword>
<accession>A0A507CGA0</accession>
<dbReference type="SUPFAM" id="SSF82153">
    <property type="entry name" value="FAS1 domain"/>
    <property type="match status" value="1"/>
</dbReference>
<comment type="function">
    <text evidence="5">May be a cell surface adhesion protein.</text>
</comment>
<evidence type="ECO:0000256" key="1">
    <source>
        <dbReference type="ARBA" id="ARBA00004236"/>
    </source>
</evidence>
<dbReference type="Proteomes" id="UP000317494">
    <property type="component" value="Unassembled WGS sequence"/>
</dbReference>
<feature type="chain" id="PRO_5033843871" description="FAS1 domain-containing protein" evidence="6">
    <location>
        <begin position="22"/>
        <end position="259"/>
    </location>
</feature>
<evidence type="ECO:0000259" key="7">
    <source>
        <dbReference type="PROSITE" id="PS50213"/>
    </source>
</evidence>
<evidence type="ECO:0000313" key="9">
    <source>
        <dbReference type="EMBL" id="TPX45010.1"/>
    </source>
</evidence>
<dbReference type="EMBL" id="QEAM01000619">
    <property type="protein sequence ID" value="TPX38398.1"/>
    <property type="molecule type" value="Genomic_DNA"/>
</dbReference>
<dbReference type="Pfam" id="PF02469">
    <property type="entry name" value="Fasciclin"/>
    <property type="match status" value="1"/>
</dbReference>
<dbReference type="GO" id="GO:0005886">
    <property type="term" value="C:plasma membrane"/>
    <property type="evidence" value="ECO:0007669"/>
    <property type="project" value="UniProtKB-SubCell"/>
</dbReference>
<proteinExistence type="predicted"/>
<evidence type="ECO:0000313" key="8">
    <source>
        <dbReference type="EMBL" id="TPX38398.1"/>
    </source>
</evidence>
<comment type="subcellular location">
    <subcellularLocation>
        <location evidence="1">Cell membrane</location>
    </subcellularLocation>
</comment>
<dbReference type="PANTHER" id="PTHR32077">
    <property type="entry name" value="FASCICLIN-LIKE ARABINOGALACTAN PROTEIN"/>
    <property type="match status" value="1"/>
</dbReference>
<evidence type="ECO:0000256" key="3">
    <source>
        <dbReference type="ARBA" id="ARBA00022729"/>
    </source>
</evidence>
<dbReference type="InterPro" id="IPR045003">
    <property type="entry name" value="FLA_A"/>
</dbReference>
<evidence type="ECO:0000313" key="11">
    <source>
        <dbReference type="Proteomes" id="UP000320475"/>
    </source>
</evidence>
<name>A0A507CGA0_9FUNG</name>
<keyword evidence="4" id="KW-0472">Membrane</keyword>
<organism evidence="8 11">
    <name type="scientific">Synchytrium endobioticum</name>
    <dbReference type="NCBI Taxonomy" id="286115"/>
    <lineage>
        <taxon>Eukaryota</taxon>
        <taxon>Fungi</taxon>
        <taxon>Fungi incertae sedis</taxon>
        <taxon>Chytridiomycota</taxon>
        <taxon>Chytridiomycota incertae sedis</taxon>
        <taxon>Chytridiomycetes</taxon>
        <taxon>Synchytriales</taxon>
        <taxon>Synchytriaceae</taxon>
        <taxon>Synchytrium</taxon>
    </lineage>
</organism>
<gene>
    <name evidence="8" type="ORF">SeLEV6574_g07805</name>
    <name evidence="9" type="ORF">SeMB42_g04130</name>
</gene>
<dbReference type="SMART" id="SM00554">
    <property type="entry name" value="FAS1"/>
    <property type="match status" value="1"/>
</dbReference>
<dbReference type="VEuPathDB" id="FungiDB:SeMB42_g04130"/>
<evidence type="ECO:0000256" key="5">
    <source>
        <dbReference type="ARBA" id="ARBA00024686"/>
    </source>
</evidence>
<evidence type="ECO:0000313" key="10">
    <source>
        <dbReference type="Proteomes" id="UP000317494"/>
    </source>
</evidence>
<feature type="signal peptide" evidence="6">
    <location>
        <begin position="1"/>
        <end position="21"/>
    </location>
</feature>
<dbReference type="InterPro" id="IPR036378">
    <property type="entry name" value="FAS1_dom_sf"/>
</dbReference>
<dbReference type="PANTHER" id="PTHR32077:SF86">
    <property type="entry name" value="FAS1 DOMAIN-CONTAINING PROTEIN SELMODRAFT_448915"/>
    <property type="match status" value="1"/>
</dbReference>
<keyword evidence="2" id="KW-1003">Cell membrane</keyword>
<evidence type="ECO:0000256" key="2">
    <source>
        <dbReference type="ARBA" id="ARBA00022475"/>
    </source>
</evidence>
<dbReference type="InterPro" id="IPR000782">
    <property type="entry name" value="FAS1_domain"/>
</dbReference>
<keyword evidence="10" id="KW-1185">Reference proteome</keyword>
<protein>
    <recommendedName>
        <fullName evidence="7">FAS1 domain-containing protein</fullName>
    </recommendedName>
</protein>
<dbReference type="EMBL" id="QEAN01000161">
    <property type="protein sequence ID" value="TPX45010.1"/>
    <property type="molecule type" value="Genomic_DNA"/>
</dbReference>
<feature type="domain" description="FAS1" evidence="7">
    <location>
        <begin position="29"/>
        <end position="172"/>
    </location>
</feature>
<dbReference type="PROSITE" id="PS50213">
    <property type="entry name" value="FAS1"/>
    <property type="match status" value="1"/>
</dbReference>
<dbReference type="Gene3D" id="2.30.180.10">
    <property type="entry name" value="FAS1 domain"/>
    <property type="match status" value="1"/>
</dbReference>
<sequence>MTTLAITIMLLFAVMVSWISGQDFNNTSAMTNMDTLIASGNHTIFVSLLNSTGVLQTLNTTGVNGTGYDVWAPTDTAFTSLPPWIQRQASYAGKNQSINLLRALLNYHACLPAQVNLSSFNTTTSQIPTLAAGIPVQLNYNSTINERYVNDATVLNATNTTNGGVFSIDRVLSPLYFFNTSLYNISAPPEYALPKSVPPPNMTIISSYDPSSVGVEYWHYTNALGTFQVYSPAAAFREQGGHVDKSRGILNDFVKSLGL</sequence>
<dbReference type="OrthoDB" id="286301at2759"/>
<reference evidence="10 11" key="1">
    <citation type="journal article" date="2019" name="Sci. Rep.">
        <title>Comparative genomics of chytrid fungi reveal insights into the obligate biotrophic and pathogenic lifestyle of Synchytrium endobioticum.</title>
        <authorList>
            <person name="van de Vossenberg B.T.L.H."/>
            <person name="Warris S."/>
            <person name="Nguyen H.D.T."/>
            <person name="van Gent-Pelzer M.P.E."/>
            <person name="Joly D.L."/>
            <person name="van de Geest H.C."/>
            <person name="Bonants P.J.M."/>
            <person name="Smith D.S."/>
            <person name="Levesque C.A."/>
            <person name="van der Lee T.A.J."/>
        </authorList>
    </citation>
    <scope>NUCLEOTIDE SEQUENCE [LARGE SCALE GENOMIC DNA]</scope>
    <source>
        <strain evidence="8 11">LEV6574</strain>
        <strain evidence="9 10">MB42</strain>
    </source>
</reference>
<comment type="caution">
    <text evidence="8">The sequence shown here is derived from an EMBL/GenBank/DDBJ whole genome shotgun (WGS) entry which is preliminary data.</text>
</comment>
<evidence type="ECO:0000256" key="4">
    <source>
        <dbReference type="ARBA" id="ARBA00023136"/>
    </source>
</evidence>
<dbReference type="AlphaFoldDB" id="A0A507CGA0"/>
<evidence type="ECO:0000256" key="6">
    <source>
        <dbReference type="SAM" id="SignalP"/>
    </source>
</evidence>